<evidence type="ECO:0000313" key="1">
    <source>
        <dbReference type="EMBL" id="MQL88559.1"/>
    </source>
</evidence>
<keyword evidence="2" id="KW-1185">Reference proteome</keyword>
<dbReference type="AlphaFoldDB" id="A0A843VAK1"/>
<gene>
    <name evidence="1" type="ORF">Taro_021128</name>
</gene>
<protein>
    <submittedName>
        <fullName evidence="1">Uncharacterized protein</fullName>
    </submittedName>
</protein>
<sequence>MSSSLTSTNLRDNGYFNGRISKDDKYKTEEKNEDLVGSRVLFPFGCERRPGGLSRVLLFPSGVKEDQLSWVL</sequence>
<reference evidence="1" key="1">
    <citation type="submission" date="2017-07" db="EMBL/GenBank/DDBJ databases">
        <title>Taro Niue Genome Assembly and Annotation.</title>
        <authorList>
            <person name="Atibalentja N."/>
            <person name="Keating K."/>
            <person name="Fields C.J."/>
        </authorList>
    </citation>
    <scope>NUCLEOTIDE SEQUENCE</scope>
    <source>
        <strain evidence="1">Niue_2</strain>
        <tissue evidence="1">Leaf</tissue>
    </source>
</reference>
<comment type="caution">
    <text evidence="1">The sequence shown here is derived from an EMBL/GenBank/DDBJ whole genome shotgun (WGS) entry which is preliminary data.</text>
</comment>
<dbReference type="EMBL" id="NMUH01001068">
    <property type="protein sequence ID" value="MQL88559.1"/>
    <property type="molecule type" value="Genomic_DNA"/>
</dbReference>
<proteinExistence type="predicted"/>
<accession>A0A843VAK1</accession>
<name>A0A843VAK1_COLES</name>
<evidence type="ECO:0000313" key="2">
    <source>
        <dbReference type="Proteomes" id="UP000652761"/>
    </source>
</evidence>
<organism evidence="1 2">
    <name type="scientific">Colocasia esculenta</name>
    <name type="common">Wild taro</name>
    <name type="synonym">Arum esculentum</name>
    <dbReference type="NCBI Taxonomy" id="4460"/>
    <lineage>
        <taxon>Eukaryota</taxon>
        <taxon>Viridiplantae</taxon>
        <taxon>Streptophyta</taxon>
        <taxon>Embryophyta</taxon>
        <taxon>Tracheophyta</taxon>
        <taxon>Spermatophyta</taxon>
        <taxon>Magnoliopsida</taxon>
        <taxon>Liliopsida</taxon>
        <taxon>Araceae</taxon>
        <taxon>Aroideae</taxon>
        <taxon>Colocasieae</taxon>
        <taxon>Colocasia</taxon>
    </lineage>
</organism>
<dbReference type="Proteomes" id="UP000652761">
    <property type="component" value="Unassembled WGS sequence"/>
</dbReference>